<reference evidence="2" key="1">
    <citation type="submission" date="2016-10" db="EMBL/GenBank/DDBJ databases">
        <authorList>
            <person name="Varghese N."/>
            <person name="Submissions S."/>
        </authorList>
    </citation>
    <scope>NUCLEOTIDE SEQUENCE [LARGE SCALE GENOMIC DNA]</scope>
    <source>
        <strain evidence="2">DSM 19315</strain>
    </source>
</reference>
<sequence length="80" mass="9536">MDLQTRKLKLIQRFLKIDSEDILIQLEEILKIRKKSQDTKAIDPMSIEEFNSRIDRSMEDSKNGRLVEDSELKSNIEKWN</sequence>
<dbReference type="Proteomes" id="UP000199642">
    <property type="component" value="Unassembled WGS sequence"/>
</dbReference>
<protein>
    <recommendedName>
        <fullName evidence="3">Addiction module component</fullName>
    </recommendedName>
</protein>
<dbReference type="AlphaFoldDB" id="A0A1I2SGI6"/>
<keyword evidence="2" id="KW-1185">Reference proteome</keyword>
<accession>A0A1I2SGI6</accession>
<proteinExistence type="predicted"/>
<evidence type="ECO:0000313" key="2">
    <source>
        <dbReference type="Proteomes" id="UP000199642"/>
    </source>
</evidence>
<organism evidence="1 2">
    <name type="scientific">Algoriphagus hitonicola</name>
    <dbReference type="NCBI Taxonomy" id="435880"/>
    <lineage>
        <taxon>Bacteria</taxon>
        <taxon>Pseudomonadati</taxon>
        <taxon>Bacteroidota</taxon>
        <taxon>Cytophagia</taxon>
        <taxon>Cytophagales</taxon>
        <taxon>Cyclobacteriaceae</taxon>
        <taxon>Algoriphagus</taxon>
    </lineage>
</organism>
<evidence type="ECO:0008006" key="3">
    <source>
        <dbReference type="Google" id="ProtNLM"/>
    </source>
</evidence>
<dbReference type="RefSeq" id="WP_092790266.1">
    <property type="nucleotide sequence ID" value="NZ_FOPC01000004.1"/>
</dbReference>
<dbReference type="STRING" id="435880.SAMN04487988_104173"/>
<name>A0A1I2SGI6_9BACT</name>
<dbReference type="OrthoDB" id="773198at2"/>
<evidence type="ECO:0000313" key="1">
    <source>
        <dbReference type="EMBL" id="SFG49141.1"/>
    </source>
</evidence>
<gene>
    <name evidence="1" type="ORF">SAMN04487988_104173</name>
</gene>
<dbReference type="EMBL" id="FOPC01000004">
    <property type="protein sequence ID" value="SFG49141.1"/>
    <property type="molecule type" value="Genomic_DNA"/>
</dbReference>